<keyword evidence="1" id="KW-0732">Signal</keyword>
<accession>A0A8K0DXE1</accession>
<dbReference type="AlphaFoldDB" id="A0A8K0DXE1"/>
<organism evidence="2 3">
    <name type="scientific">Rhamnella rubrinervis</name>
    <dbReference type="NCBI Taxonomy" id="2594499"/>
    <lineage>
        <taxon>Eukaryota</taxon>
        <taxon>Viridiplantae</taxon>
        <taxon>Streptophyta</taxon>
        <taxon>Embryophyta</taxon>
        <taxon>Tracheophyta</taxon>
        <taxon>Spermatophyta</taxon>
        <taxon>Magnoliopsida</taxon>
        <taxon>eudicotyledons</taxon>
        <taxon>Gunneridae</taxon>
        <taxon>Pentapetalae</taxon>
        <taxon>rosids</taxon>
        <taxon>fabids</taxon>
        <taxon>Rosales</taxon>
        <taxon>Rhamnaceae</taxon>
        <taxon>rhamnoid group</taxon>
        <taxon>Rhamneae</taxon>
        <taxon>Rhamnella</taxon>
    </lineage>
</organism>
<gene>
    <name evidence="2" type="ORF">FNV43_RR22584</name>
</gene>
<dbReference type="OrthoDB" id="891726at2759"/>
<dbReference type="Proteomes" id="UP000796880">
    <property type="component" value="Unassembled WGS sequence"/>
</dbReference>
<evidence type="ECO:0000256" key="1">
    <source>
        <dbReference type="SAM" id="SignalP"/>
    </source>
</evidence>
<dbReference type="PANTHER" id="PTHR33321">
    <property type="match status" value="1"/>
</dbReference>
<feature type="signal peptide" evidence="1">
    <location>
        <begin position="1"/>
        <end position="24"/>
    </location>
</feature>
<evidence type="ECO:0000313" key="2">
    <source>
        <dbReference type="EMBL" id="KAF3435495.1"/>
    </source>
</evidence>
<dbReference type="Pfam" id="PF04450">
    <property type="entry name" value="BSP"/>
    <property type="match status" value="1"/>
</dbReference>
<dbReference type="EMBL" id="VOIH02000010">
    <property type="protein sequence ID" value="KAF3435495.1"/>
    <property type="molecule type" value="Genomic_DNA"/>
</dbReference>
<dbReference type="PANTHER" id="PTHR33321:SF12">
    <property type="entry name" value="PLANT BASIC SECRETORY PROTEIN (BSP) FAMILY PROTEIN"/>
    <property type="match status" value="1"/>
</dbReference>
<comment type="caution">
    <text evidence="2">The sequence shown here is derived from an EMBL/GenBank/DDBJ whole genome shotgun (WGS) entry which is preliminary data.</text>
</comment>
<reference evidence="2" key="1">
    <citation type="submission" date="2020-03" db="EMBL/GenBank/DDBJ databases">
        <title>A high-quality chromosome-level genome assembly of a woody plant with both climbing and erect habits, Rhamnella rubrinervis.</title>
        <authorList>
            <person name="Lu Z."/>
            <person name="Yang Y."/>
            <person name="Zhu X."/>
            <person name="Sun Y."/>
        </authorList>
    </citation>
    <scope>NUCLEOTIDE SEQUENCE</scope>
    <source>
        <strain evidence="2">BYM</strain>
        <tissue evidence="2">Leaf</tissue>
    </source>
</reference>
<name>A0A8K0DXE1_9ROSA</name>
<evidence type="ECO:0000313" key="3">
    <source>
        <dbReference type="Proteomes" id="UP000796880"/>
    </source>
</evidence>
<evidence type="ECO:0008006" key="4">
    <source>
        <dbReference type="Google" id="ProtNLM"/>
    </source>
</evidence>
<feature type="chain" id="PRO_5035424105" description="Plant basic secretory protein (BSP) family protein" evidence="1">
    <location>
        <begin position="25"/>
        <end position="240"/>
    </location>
</feature>
<keyword evidence="3" id="KW-1185">Reference proteome</keyword>
<sequence>MAQSQFFLISLLIIFLVASHPINAVEYSVTNFAHTTPGGMIFNEKLGAEYTKQTMAVATEFIWNIFKQHTEKERKNVPTVRFFVEDKNDSYIAYKINDEIHFEDNYIESISGGDIKRRFNGVLYHEMAHIWQWEQGCDCETAANLTRGIADFVRLKADYVPETGWAKPGDGEHWNEGYSVTARFLDYCNGVREGFVGELNKKMKNGYSDDFFVELLGMTPDQLWTNYKAEYEGNSSNIIN</sequence>
<dbReference type="InterPro" id="IPR007541">
    <property type="entry name" value="Uncharacterised_BSP"/>
</dbReference>
<protein>
    <recommendedName>
        <fullName evidence="4">Plant basic secretory protein (BSP) family protein</fullName>
    </recommendedName>
</protein>
<proteinExistence type="predicted"/>